<accession>A0A0L8MYT3</accession>
<protein>
    <submittedName>
        <fullName evidence="1">Uncharacterized protein</fullName>
    </submittedName>
</protein>
<organism evidence="1 2">
    <name type="scientific">Streptomyces virginiae</name>
    <name type="common">Streptomyces cinnamonensis</name>
    <dbReference type="NCBI Taxonomy" id="1961"/>
    <lineage>
        <taxon>Bacteria</taxon>
        <taxon>Bacillati</taxon>
        <taxon>Actinomycetota</taxon>
        <taxon>Actinomycetes</taxon>
        <taxon>Kitasatosporales</taxon>
        <taxon>Streptomycetaceae</taxon>
        <taxon>Streptomyces</taxon>
    </lineage>
</organism>
<dbReference type="Proteomes" id="UP000037084">
    <property type="component" value="Unassembled WGS sequence"/>
</dbReference>
<reference evidence="2" key="1">
    <citation type="submission" date="2015-07" db="EMBL/GenBank/DDBJ databases">
        <authorList>
            <consortium name="Consortium for Microbial Forensics and Genomics (microFORGE)"/>
            <person name="Knight B.M."/>
            <person name="Roberts D.P."/>
            <person name="Lin D."/>
            <person name="Hari K."/>
            <person name="Fletcher J."/>
            <person name="Melcher U."/>
            <person name="Blagden T."/>
            <person name="Winegar R.A."/>
        </authorList>
    </citation>
    <scope>NUCLEOTIDE SEQUENCE [LARGE SCALE GENOMIC DNA]</scope>
    <source>
        <strain evidence="2">NRRL B-1447</strain>
    </source>
</reference>
<evidence type="ECO:0000313" key="2">
    <source>
        <dbReference type="Proteomes" id="UP000037084"/>
    </source>
</evidence>
<dbReference type="AlphaFoldDB" id="A0A0L8MYT3"/>
<sequence>MMVCSNERLYVKRLPIQLLQYDLALLLKFEHGLKGAEHRWVVSLGLSMNSLSNLQPGHRESVRKLLSRLLCPVKQVC</sequence>
<name>A0A0L8MYT3_STRVG</name>
<gene>
    <name evidence="1" type="ORF">ADK75_10710</name>
</gene>
<proteinExistence type="predicted"/>
<evidence type="ECO:0000313" key="1">
    <source>
        <dbReference type="EMBL" id="KOG55564.1"/>
    </source>
</evidence>
<dbReference type="EMBL" id="LGUV01000086">
    <property type="protein sequence ID" value="KOG55564.1"/>
    <property type="molecule type" value="Genomic_DNA"/>
</dbReference>
<comment type="caution">
    <text evidence="1">The sequence shown here is derived from an EMBL/GenBank/DDBJ whole genome shotgun (WGS) entry which is preliminary data.</text>
</comment>